<comment type="caution">
    <text evidence="1">The sequence shown here is derived from an EMBL/GenBank/DDBJ whole genome shotgun (WGS) entry which is preliminary data.</text>
</comment>
<evidence type="ECO:0000313" key="1">
    <source>
        <dbReference type="EMBL" id="KAF2841085.1"/>
    </source>
</evidence>
<dbReference type="Proteomes" id="UP000799429">
    <property type="component" value="Unassembled WGS sequence"/>
</dbReference>
<keyword evidence="2" id="KW-1185">Reference proteome</keyword>
<gene>
    <name evidence="1" type="ORF">M501DRAFT_1002190</name>
</gene>
<reference evidence="1" key="1">
    <citation type="journal article" date="2020" name="Stud. Mycol.">
        <title>101 Dothideomycetes genomes: a test case for predicting lifestyles and emergence of pathogens.</title>
        <authorList>
            <person name="Haridas S."/>
            <person name="Albert R."/>
            <person name="Binder M."/>
            <person name="Bloem J."/>
            <person name="Labutti K."/>
            <person name="Salamov A."/>
            <person name="Andreopoulos B."/>
            <person name="Baker S."/>
            <person name="Barry K."/>
            <person name="Bills G."/>
            <person name="Bluhm B."/>
            <person name="Cannon C."/>
            <person name="Castanera R."/>
            <person name="Culley D."/>
            <person name="Daum C."/>
            <person name="Ezra D."/>
            <person name="Gonzalez J."/>
            <person name="Henrissat B."/>
            <person name="Kuo A."/>
            <person name="Liang C."/>
            <person name="Lipzen A."/>
            <person name="Lutzoni F."/>
            <person name="Magnuson J."/>
            <person name="Mondo S."/>
            <person name="Nolan M."/>
            <person name="Ohm R."/>
            <person name="Pangilinan J."/>
            <person name="Park H.-J."/>
            <person name="Ramirez L."/>
            <person name="Alfaro M."/>
            <person name="Sun H."/>
            <person name="Tritt A."/>
            <person name="Yoshinaga Y."/>
            <person name="Zwiers L.-H."/>
            <person name="Turgeon B."/>
            <person name="Goodwin S."/>
            <person name="Spatafora J."/>
            <person name="Crous P."/>
            <person name="Grigoriev I."/>
        </authorList>
    </citation>
    <scope>NUCLEOTIDE SEQUENCE</scope>
    <source>
        <strain evidence="1">CBS 101060</strain>
    </source>
</reference>
<name>A0A9P4SG09_9PEZI</name>
<feature type="non-terminal residue" evidence="1">
    <location>
        <position position="1"/>
    </location>
</feature>
<sequence>MLRTTVLKLKSIDNLVDIGVLTQPYFQIWPVAVWYVFPKNTGDLQDLALETFPSLCL</sequence>
<evidence type="ECO:0000313" key="2">
    <source>
        <dbReference type="Proteomes" id="UP000799429"/>
    </source>
</evidence>
<dbReference type="EMBL" id="MU006092">
    <property type="protein sequence ID" value="KAF2841085.1"/>
    <property type="molecule type" value="Genomic_DNA"/>
</dbReference>
<protein>
    <submittedName>
        <fullName evidence="1">Uncharacterized protein</fullName>
    </submittedName>
</protein>
<accession>A0A9P4SG09</accession>
<organism evidence="1 2">
    <name type="scientific">Patellaria atrata CBS 101060</name>
    <dbReference type="NCBI Taxonomy" id="1346257"/>
    <lineage>
        <taxon>Eukaryota</taxon>
        <taxon>Fungi</taxon>
        <taxon>Dikarya</taxon>
        <taxon>Ascomycota</taxon>
        <taxon>Pezizomycotina</taxon>
        <taxon>Dothideomycetes</taxon>
        <taxon>Dothideomycetes incertae sedis</taxon>
        <taxon>Patellariales</taxon>
        <taxon>Patellariaceae</taxon>
        <taxon>Patellaria</taxon>
    </lineage>
</organism>
<proteinExistence type="predicted"/>
<dbReference type="AlphaFoldDB" id="A0A9P4SG09"/>